<evidence type="ECO:0000313" key="3">
    <source>
        <dbReference type="Proteomes" id="UP000001847"/>
    </source>
</evidence>
<sequence length="932" mass="109932">MPSDNPIIRMMKRNFGNLSILFGLLSVSLLVTLILYGYFVWIQPIQKKTNLITALERYDENRTKEYLNTIEYYFRASELPYRAKNVTTQIQKALQLEYVRLYDDSLRLIHSTNETPEIFQEELRQDPSGLLEGRIKVLSNGNYVYRDITGKFFLVFPKFTYAPSFIQNPNLEYGYLFWVFQPNAQKIIYTNDESILSGDRESKELLGLFQGKEGEEITWQLDGEFSKLLLEKKDQFSIYLLKQTDTEIEEIRFGCFILFLLTFTGLFYIRFVWMVVHSDGFHFKKRIVIPIIVYLILLVFYQKSWELFPDYRYYKPWTKHRLEQIDKTLIGLEKNIKSNYQSDANGFGINEAILSELYEWKMGETDRNIQNRFGTEIFQILKKMKENPKSILIESEMDLVYLIPIQNQNHTLGTVLLTVLNPNLLYAKKEKDKDEFYFPFVDVKLSDNQSKEQVLFNPRHWNGTHLSKLRHTDSKKESVGFLHHKFHSYYLDKEKGKPGIVSGLSVYRYSAFPPYLLSFGFVFIGPWVLLVLWANLKRKWVTTSMLGESLLDHAEFHESEVLIKKSENTKEGIETKTEPIIKNQIPVKKTSFKILPPAAWKRVAVLDAVQKKRETIFNPELERLVSNVTKREETLPTKQFLIPENTFAAIPEEKRFEYSLLDKIYRENEISYDGIVGYTKNFISRLGSPRFSYLFLNDSLGSFHNQISSGLDYNTRSNLIFLHHDPYLKFDETGFATLEMDENVRLDRFISKKFSWEILLQTESIIAFQMETLGFPGIFLVLLNKEERNKFLDSHKRMIQEKLKQVIPALHVLVEKEERKPEFLKDSLSWMIRSFMQATFGGKRSVFVLRIHWPEFHPSPEWERSKKHFIDSIQSYLESKDRLIETSPNLMLIVSAKDLYLNVVQKLQELPFSHELKSMKFPEDGQNYYLYF</sequence>
<gene>
    <name evidence="2" type="ordered locus">LEPBI_I2373</name>
</gene>
<keyword evidence="1" id="KW-0812">Transmembrane</keyword>
<feature type="transmembrane region" description="Helical" evidence="1">
    <location>
        <begin position="20"/>
        <end position="41"/>
    </location>
</feature>
<dbReference type="STRING" id="456481.LEPBI_I2373"/>
<dbReference type="EMBL" id="CP000786">
    <property type="protein sequence ID" value="ABZ98464.1"/>
    <property type="molecule type" value="Genomic_DNA"/>
</dbReference>
<accession>B0SKX1</accession>
<feature type="transmembrane region" description="Helical" evidence="1">
    <location>
        <begin position="515"/>
        <end position="536"/>
    </location>
</feature>
<protein>
    <submittedName>
        <fullName evidence="2">Uncharacterized protein</fullName>
    </submittedName>
</protein>
<dbReference type="Proteomes" id="UP000001847">
    <property type="component" value="Chromosome I"/>
</dbReference>
<dbReference type="KEGG" id="lbi:LEPBI_I2373"/>
<keyword evidence="3" id="KW-1185">Reference proteome</keyword>
<feature type="transmembrane region" description="Helical" evidence="1">
    <location>
        <begin position="287"/>
        <end position="305"/>
    </location>
</feature>
<reference evidence="2 3" key="1">
    <citation type="journal article" date="2008" name="PLoS ONE">
        <title>Genome sequence of the saprophyte Leptospira biflexa provides insights into the evolution of Leptospira and the pathogenesis of leptospirosis.</title>
        <authorList>
            <person name="Picardeau M."/>
            <person name="Bulach D.M."/>
            <person name="Bouchier C."/>
            <person name="Zuerner R.L."/>
            <person name="Zidane N."/>
            <person name="Wilson P.J."/>
            <person name="Creno S."/>
            <person name="Kuczek E.S."/>
            <person name="Bommezzadri S."/>
            <person name="Davis J.C."/>
            <person name="McGrath A."/>
            <person name="Johnson M.J."/>
            <person name="Boursaux-Eude C."/>
            <person name="Seemann T."/>
            <person name="Rouy Z."/>
            <person name="Coppel R.L."/>
            <person name="Rood J.I."/>
            <person name="Lajus A."/>
            <person name="Davies J.K."/>
            <person name="Medigue C."/>
            <person name="Adler B."/>
        </authorList>
    </citation>
    <scope>NUCLEOTIDE SEQUENCE [LARGE SCALE GENOMIC DNA]</scope>
    <source>
        <strain evidence="3">Patoc 1 / ATCC 23582 / Paris</strain>
    </source>
</reference>
<organism evidence="2 3">
    <name type="scientific">Leptospira biflexa serovar Patoc (strain Patoc 1 / ATCC 23582 / Paris)</name>
    <dbReference type="NCBI Taxonomy" id="456481"/>
    <lineage>
        <taxon>Bacteria</taxon>
        <taxon>Pseudomonadati</taxon>
        <taxon>Spirochaetota</taxon>
        <taxon>Spirochaetia</taxon>
        <taxon>Leptospirales</taxon>
        <taxon>Leptospiraceae</taxon>
        <taxon>Leptospira</taxon>
    </lineage>
</organism>
<proteinExistence type="predicted"/>
<feature type="transmembrane region" description="Helical" evidence="1">
    <location>
        <begin position="251"/>
        <end position="275"/>
    </location>
</feature>
<keyword evidence="1" id="KW-0472">Membrane</keyword>
<keyword evidence="1" id="KW-1133">Transmembrane helix</keyword>
<name>B0SKX1_LEPBP</name>
<evidence type="ECO:0000256" key="1">
    <source>
        <dbReference type="SAM" id="Phobius"/>
    </source>
</evidence>
<dbReference type="HOGENOM" id="CLU_316116_0_0_12"/>
<evidence type="ECO:0000313" key="2">
    <source>
        <dbReference type="EMBL" id="ABZ98464.1"/>
    </source>
</evidence>
<dbReference type="AlphaFoldDB" id="B0SKX1"/>